<keyword evidence="2" id="KW-1185">Reference proteome</keyword>
<evidence type="ECO:0000313" key="1">
    <source>
        <dbReference type="EMBL" id="MBM7573464.1"/>
    </source>
</evidence>
<protein>
    <submittedName>
        <fullName evidence="1">Uncharacterized protein</fullName>
    </submittedName>
</protein>
<evidence type="ECO:0000313" key="2">
    <source>
        <dbReference type="Proteomes" id="UP001296943"/>
    </source>
</evidence>
<sequence length="39" mass="4776">MQRSWIFSHSRPVYAQIHWIYSHPHSVYAHRSSQVHIFV</sequence>
<name>A0ABS2N5R6_9BACI</name>
<reference evidence="1 2" key="1">
    <citation type="submission" date="2021-01" db="EMBL/GenBank/DDBJ databases">
        <title>Genomic Encyclopedia of Type Strains, Phase IV (KMG-IV): sequencing the most valuable type-strain genomes for metagenomic binning, comparative biology and taxonomic classification.</title>
        <authorList>
            <person name="Goeker M."/>
        </authorList>
    </citation>
    <scope>NUCLEOTIDE SEQUENCE [LARGE SCALE GENOMIC DNA]</scope>
    <source>
        <strain evidence="1 2">DSM 23711</strain>
    </source>
</reference>
<accession>A0ABS2N5R6</accession>
<gene>
    <name evidence="1" type="ORF">JOC48_004028</name>
</gene>
<organism evidence="1 2">
    <name type="scientific">Aquibacillus albus</name>
    <dbReference type="NCBI Taxonomy" id="1168171"/>
    <lineage>
        <taxon>Bacteria</taxon>
        <taxon>Bacillati</taxon>
        <taxon>Bacillota</taxon>
        <taxon>Bacilli</taxon>
        <taxon>Bacillales</taxon>
        <taxon>Bacillaceae</taxon>
        <taxon>Aquibacillus</taxon>
    </lineage>
</organism>
<dbReference type="Proteomes" id="UP001296943">
    <property type="component" value="Unassembled WGS sequence"/>
</dbReference>
<comment type="caution">
    <text evidence="1">The sequence shown here is derived from an EMBL/GenBank/DDBJ whole genome shotgun (WGS) entry which is preliminary data.</text>
</comment>
<dbReference type="EMBL" id="JAFBDR010000033">
    <property type="protein sequence ID" value="MBM7573464.1"/>
    <property type="molecule type" value="Genomic_DNA"/>
</dbReference>
<proteinExistence type="predicted"/>